<evidence type="ECO:0000313" key="4">
    <source>
        <dbReference type="Proteomes" id="UP000824120"/>
    </source>
</evidence>
<dbReference type="OrthoDB" id="994452at2759"/>
<gene>
    <name evidence="3" type="ORF">H5410_048779</name>
</gene>
<accession>A0A9J5XJ49</accession>
<feature type="chain" id="PRO_5039908922" evidence="2">
    <location>
        <begin position="21"/>
        <end position="320"/>
    </location>
</feature>
<feature type="signal peptide" evidence="2">
    <location>
        <begin position="1"/>
        <end position="20"/>
    </location>
</feature>
<proteinExistence type="predicted"/>
<feature type="region of interest" description="Disordered" evidence="1">
    <location>
        <begin position="117"/>
        <end position="139"/>
    </location>
</feature>
<dbReference type="AlphaFoldDB" id="A0A9J5XJ49"/>
<feature type="region of interest" description="Disordered" evidence="1">
    <location>
        <begin position="193"/>
        <end position="251"/>
    </location>
</feature>
<keyword evidence="2" id="KW-0732">Signal</keyword>
<dbReference type="Proteomes" id="UP000824120">
    <property type="component" value="Chromosome 9"/>
</dbReference>
<keyword evidence="4" id="KW-1185">Reference proteome</keyword>
<evidence type="ECO:0000256" key="2">
    <source>
        <dbReference type="SAM" id="SignalP"/>
    </source>
</evidence>
<organism evidence="3 4">
    <name type="scientific">Solanum commersonii</name>
    <name type="common">Commerson's wild potato</name>
    <name type="synonym">Commerson's nightshade</name>
    <dbReference type="NCBI Taxonomy" id="4109"/>
    <lineage>
        <taxon>Eukaryota</taxon>
        <taxon>Viridiplantae</taxon>
        <taxon>Streptophyta</taxon>
        <taxon>Embryophyta</taxon>
        <taxon>Tracheophyta</taxon>
        <taxon>Spermatophyta</taxon>
        <taxon>Magnoliopsida</taxon>
        <taxon>eudicotyledons</taxon>
        <taxon>Gunneridae</taxon>
        <taxon>Pentapetalae</taxon>
        <taxon>asterids</taxon>
        <taxon>lamiids</taxon>
        <taxon>Solanales</taxon>
        <taxon>Solanaceae</taxon>
        <taxon>Solanoideae</taxon>
        <taxon>Solaneae</taxon>
        <taxon>Solanum</taxon>
    </lineage>
</organism>
<feature type="compositionally biased region" description="Polar residues" evidence="1">
    <location>
        <begin position="193"/>
        <end position="203"/>
    </location>
</feature>
<evidence type="ECO:0000256" key="1">
    <source>
        <dbReference type="SAM" id="MobiDB-lite"/>
    </source>
</evidence>
<feature type="compositionally biased region" description="Polar residues" evidence="1">
    <location>
        <begin position="213"/>
        <end position="233"/>
    </location>
</feature>
<reference evidence="3 4" key="1">
    <citation type="submission" date="2020-09" db="EMBL/GenBank/DDBJ databases">
        <title>De no assembly of potato wild relative species, Solanum commersonii.</title>
        <authorList>
            <person name="Cho K."/>
        </authorList>
    </citation>
    <scope>NUCLEOTIDE SEQUENCE [LARGE SCALE GENOMIC DNA]</scope>
    <source>
        <strain evidence="3">LZ3.2</strain>
        <tissue evidence="3">Leaf</tissue>
    </source>
</reference>
<sequence>MRDALLHFFVGALLGTLVFPREHGYISTCICYVARVLFEGVDGEELTVVPMILARIFRAPKCKRGNQTSLKVAIFFTNSLEREILHEWDNILTIDIGSGHEKEIPENTEYGFEEGRNSISSRKHAHDRSSASDQNGFGTCHFVLRDEPETSEGMEPIPYNEHIANLMQKMADMQSEIDRLRNLTNLSITLNTPLPEHGTNTATPPLFPHVDSPTPQYFPPNSSLHKTNPTASKQSTNPQQPNFPQNNRNKPTLYRFTTSYAPNLTYPNSIQTNSLAQTTPPPKPPYLPKIPSNPAYARWHTAIPNVQDAPRICSGSSTFP</sequence>
<dbReference type="EMBL" id="JACXVP010000009">
    <property type="protein sequence ID" value="KAG5588345.1"/>
    <property type="molecule type" value="Genomic_DNA"/>
</dbReference>
<feature type="compositionally biased region" description="Low complexity" evidence="1">
    <location>
        <begin position="234"/>
        <end position="251"/>
    </location>
</feature>
<comment type="caution">
    <text evidence="3">The sequence shown here is derived from an EMBL/GenBank/DDBJ whole genome shotgun (WGS) entry which is preliminary data.</text>
</comment>
<name>A0A9J5XJ49_SOLCO</name>
<protein>
    <submittedName>
        <fullName evidence="3">Uncharacterized protein</fullName>
    </submittedName>
</protein>
<evidence type="ECO:0000313" key="3">
    <source>
        <dbReference type="EMBL" id="KAG5588345.1"/>
    </source>
</evidence>